<dbReference type="HOGENOM" id="CLU_3113483_0_0_6"/>
<protein>
    <submittedName>
        <fullName evidence="1">Uncharacterized protein</fullName>
    </submittedName>
</protein>
<accession>D4XLW8</accession>
<dbReference type="Proteomes" id="UP000003085">
    <property type="component" value="Unassembled WGS sequence"/>
</dbReference>
<organism evidence="1 2">
    <name type="scientific">Acinetobacter haemolyticus ATCC 19194</name>
    <dbReference type="NCBI Taxonomy" id="707232"/>
    <lineage>
        <taxon>Bacteria</taxon>
        <taxon>Pseudomonadati</taxon>
        <taxon>Pseudomonadota</taxon>
        <taxon>Gammaproteobacteria</taxon>
        <taxon>Moraxellales</taxon>
        <taxon>Moraxellaceae</taxon>
        <taxon>Acinetobacter</taxon>
    </lineage>
</organism>
<dbReference type="AlphaFoldDB" id="D4XLW8"/>
<proteinExistence type="predicted"/>
<evidence type="ECO:0000313" key="1">
    <source>
        <dbReference type="EMBL" id="EFF83799.1"/>
    </source>
</evidence>
<evidence type="ECO:0000313" key="2">
    <source>
        <dbReference type="Proteomes" id="UP000003085"/>
    </source>
</evidence>
<gene>
    <name evidence="1" type="ORF">HMP0015_0710</name>
</gene>
<reference evidence="2" key="1">
    <citation type="submission" date="2010-03" db="EMBL/GenBank/DDBJ databases">
        <title>Complete sequence of Mobiluncus curtisii ATCC 43063.</title>
        <authorList>
            <person name="Muzny D."/>
            <person name="Qin X."/>
            <person name="Deng J."/>
            <person name="Jiang H."/>
            <person name="Liu Y."/>
            <person name="Qu J."/>
            <person name="Song X.-Z."/>
            <person name="Zhang L."/>
            <person name="Thornton R."/>
            <person name="Coyle M."/>
            <person name="Francisco L."/>
            <person name="Jackson L."/>
            <person name="Javaid M."/>
            <person name="Korchina V."/>
            <person name="Kovar C."/>
            <person name="Mata R."/>
            <person name="Mathew T."/>
            <person name="Ngo R."/>
            <person name="Nguyen L."/>
            <person name="Nguyen N."/>
            <person name="Okwuonu G."/>
            <person name="Ongeri F."/>
            <person name="Pham C."/>
            <person name="Simmons D."/>
            <person name="Wilczek-Boney K."/>
            <person name="Hale W."/>
            <person name="Jakkamsetti A."/>
            <person name="Pham P."/>
            <person name="Ruth R."/>
            <person name="San Lucas F."/>
            <person name="Warren J."/>
            <person name="Zhang J."/>
            <person name="Zhao Z."/>
            <person name="Zhou C."/>
            <person name="Zhu D."/>
            <person name="Lee S."/>
            <person name="Bess C."/>
            <person name="Blankenburg K."/>
            <person name="Forbes L."/>
            <person name="Fu Q."/>
            <person name="Gubbala S."/>
            <person name="Hirani K."/>
            <person name="Jayaseelan J.C."/>
            <person name="Lara F."/>
            <person name="Munidasa M."/>
            <person name="Palculict T."/>
            <person name="Patil S."/>
            <person name="Pu L.-L."/>
            <person name="Saada N."/>
            <person name="Tang L."/>
            <person name="Weissenberger G."/>
            <person name="Zhu Y."/>
            <person name="Hemphill L."/>
            <person name="Shang Y."/>
            <person name="Youmans B."/>
            <person name="Ayvaz T."/>
            <person name="Ross M."/>
            <person name="Santibanez J."/>
            <person name="Aqrawi P."/>
            <person name="Gross S."/>
            <person name="Joshi V."/>
            <person name="Fowler G."/>
            <person name="Nazareth L."/>
            <person name="Reid J."/>
            <person name="Worley K."/>
            <person name="Petrosino J."/>
            <person name="Highlander S."/>
            <person name="Gibbs R."/>
            <person name="Gibbs R."/>
        </authorList>
    </citation>
    <scope>NUCLEOTIDE SEQUENCE [LARGE SCALE GENOMIC DNA]</scope>
    <source>
        <strain evidence="2">ATCC 19194</strain>
    </source>
</reference>
<name>D4XLW8_ACIHA</name>
<comment type="caution">
    <text evidence="1">The sequence shown here is derived from an EMBL/GenBank/DDBJ whole genome shotgun (WGS) entry which is preliminary data.</text>
</comment>
<dbReference type="EMBL" id="ADMT01000090">
    <property type="protein sequence ID" value="EFF83799.1"/>
    <property type="molecule type" value="Genomic_DNA"/>
</dbReference>
<sequence length="50" mass="5538">MISNAFDDVVCIDEFQVPMNCNLNNKKALKTDKVSGLNMKKLAMNDSTTS</sequence>